<evidence type="ECO:0000256" key="9">
    <source>
        <dbReference type="ARBA" id="ARBA00023136"/>
    </source>
</evidence>
<evidence type="ECO:0000256" key="5">
    <source>
        <dbReference type="ARBA" id="ARBA00022692"/>
    </source>
</evidence>
<evidence type="ECO:0000256" key="7">
    <source>
        <dbReference type="ARBA" id="ARBA00022989"/>
    </source>
</evidence>
<comment type="similarity">
    <text evidence="2">Belongs to the otopetrin family.</text>
</comment>
<feature type="compositionally biased region" description="Polar residues" evidence="11">
    <location>
        <begin position="20"/>
        <end position="47"/>
    </location>
</feature>
<proteinExistence type="inferred from homology"/>
<evidence type="ECO:0000313" key="13">
    <source>
        <dbReference type="Proteomes" id="UP001652741"/>
    </source>
</evidence>
<keyword evidence="7 12" id="KW-1133">Transmembrane helix</keyword>
<keyword evidence="10" id="KW-0407">Ion channel</keyword>
<dbReference type="RefSeq" id="XP_014035774.2">
    <property type="nucleotide sequence ID" value="XM_014180299.2"/>
</dbReference>
<evidence type="ECO:0000256" key="10">
    <source>
        <dbReference type="ARBA" id="ARBA00023303"/>
    </source>
</evidence>
<dbReference type="PaxDb" id="8030-ENSSSAP00000060499"/>
<feature type="transmembrane region" description="Helical" evidence="12">
    <location>
        <begin position="389"/>
        <end position="412"/>
    </location>
</feature>
<sequence length="625" mass="68851">MDSEHGTTATADTMVPGRQCQESGTTATADNIDPGSQCQESATTATADTMVPESQCKAEEEEKEEEEEEGSGNHAHPDTDPVLVWAPSGRRLLSGLLGLNVVLLGAALVAGQAFNPQGLRHQEPQIFMLLLMCLSLAWMLWYLLWARRKPGISPHKDHHAGGITVTVVLMLFAAFSLLMHLFKMGYYVMMKECKPVAKVLAPFIEAPFLGLQTYLLWAHSKDCIHKHKIITRSGLMVTLSADLLLWLNAVTEDTVHLEIEMEKEDGRATYGSADSSDSAGLRNATLCQCSADTVCLFFRKGYEVLYPFNMEYYLMAGCMLYVMWKNVGRRMSPGSIPHHAQKITLRIVHEGGIIFGPLFGGLVLIAGVVVFILYQVWVNRGQHRPTAFLIFYSYHLAVMPIMSLCSLAGVLVHKLEKRADERGHNPTRSLDVALLVGAALGQLALSYFSLVAALAVGPSGPLGSLDLSYSLLCLLELLLQNVFIINGLHRHPNMALTKGKGKERISIFMKRKTMENTNDRNKVGGAMSLLEKGKAVTAPPGCQVKEGQQTLYKRVTQEICAFLILSNIMLWMIPAFGAHPQFENGLGKQFFGFSAWFVLVNLVQPLGVFYRMHSVGALIEILVTG</sequence>
<dbReference type="STRING" id="8030.ENSSSAP00000060499"/>
<feature type="transmembrane region" description="Helical" evidence="12">
    <location>
        <begin position="199"/>
        <end position="217"/>
    </location>
</feature>
<dbReference type="AlphaFoldDB" id="A0A1S3Q8Q4"/>
<keyword evidence="5 12" id="KW-0812">Transmembrane</keyword>
<evidence type="ECO:0000256" key="1">
    <source>
        <dbReference type="ARBA" id="ARBA00004651"/>
    </source>
</evidence>
<protein>
    <submittedName>
        <fullName evidence="14">Proton channel OTOP3 isoform X1</fullName>
    </submittedName>
</protein>
<keyword evidence="6" id="KW-0375">Hydrogen ion transport</keyword>
<keyword evidence="9 12" id="KW-0472">Membrane</keyword>
<dbReference type="InterPro" id="IPR004878">
    <property type="entry name" value="Otopetrin"/>
</dbReference>
<dbReference type="GO" id="GO:0005886">
    <property type="term" value="C:plasma membrane"/>
    <property type="evidence" value="ECO:0007669"/>
    <property type="project" value="UniProtKB-SubCell"/>
</dbReference>
<evidence type="ECO:0000256" key="2">
    <source>
        <dbReference type="ARBA" id="ARBA00006513"/>
    </source>
</evidence>
<keyword evidence="3" id="KW-0813">Transport</keyword>
<dbReference type="KEGG" id="sasa:106589886"/>
<dbReference type="Proteomes" id="UP001652741">
    <property type="component" value="Chromosome ssa28"/>
</dbReference>
<feature type="transmembrane region" description="Helical" evidence="12">
    <location>
        <begin position="432"/>
        <end position="455"/>
    </location>
</feature>
<feature type="transmembrane region" description="Helical" evidence="12">
    <location>
        <begin position="92"/>
        <end position="114"/>
    </location>
</feature>
<feature type="transmembrane region" description="Helical" evidence="12">
    <location>
        <begin position="559"/>
        <end position="578"/>
    </location>
</feature>
<feature type="region of interest" description="Disordered" evidence="11">
    <location>
        <begin position="1"/>
        <end position="81"/>
    </location>
</feature>
<evidence type="ECO:0000256" key="12">
    <source>
        <dbReference type="SAM" id="Phobius"/>
    </source>
</evidence>
<evidence type="ECO:0000256" key="4">
    <source>
        <dbReference type="ARBA" id="ARBA00022475"/>
    </source>
</evidence>
<feature type="transmembrane region" description="Helical" evidence="12">
    <location>
        <begin position="126"/>
        <end position="146"/>
    </location>
</feature>
<feature type="transmembrane region" description="Helical" evidence="12">
    <location>
        <begin position="158"/>
        <end position="179"/>
    </location>
</feature>
<comment type="subcellular location">
    <subcellularLocation>
        <location evidence="1">Cell membrane</location>
        <topology evidence="1">Multi-pass membrane protein</topology>
    </subcellularLocation>
</comment>
<evidence type="ECO:0000256" key="11">
    <source>
        <dbReference type="SAM" id="MobiDB-lite"/>
    </source>
</evidence>
<feature type="compositionally biased region" description="Polar residues" evidence="11">
    <location>
        <begin position="1"/>
        <end position="11"/>
    </location>
</feature>
<evidence type="ECO:0000313" key="14">
    <source>
        <dbReference type="RefSeq" id="XP_014035774.2"/>
    </source>
</evidence>
<evidence type="ECO:0000256" key="8">
    <source>
        <dbReference type="ARBA" id="ARBA00023065"/>
    </source>
</evidence>
<feature type="compositionally biased region" description="Acidic residues" evidence="11">
    <location>
        <begin position="59"/>
        <end position="70"/>
    </location>
</feature>
<dbReference type="PANTHER" id="PTHR21522">
    <property type="entry name" value="PROTON CHANNEL OTOP"/>
    <property type="match status" value="1"/>
</dbReference>
<keyword evidence="13" id="KW-1185">Reference proteome</keyword>
<keyword evidence="4" id="KW-1003">Cell membrane</keyword>
<organism evidence="13 14">
    <name type="scientific">Salmo salar</name>
    <name type="common">Atlantic salmon</name>
    <dbReference type="NCBI Taxonomy" id="8030"/>
    <lineage>
        <taxon>Eukaryota</taxon>
        <taxon>Metazoa</taxon>
        <taxon>Chordata</taxon>
        <taxon>Craniata</taxon>
        <taxon>Vertebrata</taxon>
        <taxon>Euteleostomi</taxon>
        <taxon>Actinopterygii</taxon>
        <taxon>Neopterygii</taxon>
        <taxon>Teleostei</taxon>
        <taxon>Protacanthopterygii</taxon>
        <taxon>Salmoniformes</taxon>
        <taxon>Salmonidae</taxon>
        <taxon>Salmoninae</taxon>
        <taxon>Salmo</taxon>
    </lineage>
</organism>
<dbReference type="GO" id="GO:0015252">
    <property type="term" value="F:proton channel activity"/>
    <property type="evidence" value="ECO:0007669"/>
    <property type="project" value="InterPro"/>
</dbReference>
<feature type="transmembrane region" description="Helical" evidence="12">
    <location>
        <begin position="352"/>
        <end position="377"/>
    </location>
</feature>
<evidence type="ECO:0000256" key="6">
    <source>
        <dbReference type="ARBA" id="ARBA00022781"/>
    </source>
</evidence>
<evidence type="ECO:0000256" key="3">
    <source>
        <dbReference type="ARBA" id="ARBA00022448"/>
    </source>
</evidence>
<gene>
    <name evidence="14" type="primary">LOC106589886</name>
</gene>
<reference evidence="14" key="1">
    <citation type="submission" date="2025-08" db="UniProtKB">
        <authorList>
            <consortium name="RefSeq"/>
        </authorList>
    </citation>
    <scope>IDENTIFICATION</scope>
</reference>
<dbReference type="GeneID" id="106589886"/>
<dbReference type="PANTHER" id="PTHR21522:SF36">
    <property type="entry name" value="PROTON CHANNEL OTOP3"/>
    <property type="match status" value="1"/>
</dbReference>
<dbReference type="Pfam" id="PF03189">
    <property type="entry name" value="Otopetrin"/>
    <property type="match status" value="3"/>
</dbReference>
<accession>A0A1S3Q8Q4</accession>
<feature type="transmembrane region" description="Helical" evidence="12">
    <location>
        <begin position="590"/>
        <end position="610"/>
    </location>
</feature>
<keyword evidence="8" id="KW-0406">Ion transport</keyword>
<name>A0A1S3Q8Q4_SALSA</name>
<feature type="transmembrane region" description="Helical" evidence="12">
    <location>
        <begin position="467"/>
        <end position="488"/>
    </location>
</feature>